<dbReference type="PROSITE" id="PS50011">
    <property type="entry name" value="PROTEIN_KINASE_DOM"/>
    <property type="match status" value="1"/>
</dbReference>
<dbReference type="Proteomes" id="UP000308730">
    <property type="component" value="Unassembled WGS sequence"/>
</dbReference>
<dbReference type="InterPro" id="IPR011009">
    <property type="entry name" value="Kinase-like_dom_sf"/>
</dbReference>
<gene>
    <name evidence="2" type="ORF">EUX98_g5003</name>
</gene>
<dbReference type="InterPro" id="IPR051681">
    <property type="entry name" value="Ser/Thr_Kinases-Pseudokinases"/>
</dbReference>
<dbReference type="AlphaFoldDB" id="A0A4S4MSM2"/>
<dbReference type="PANTHER" id="PTHR44329:SF214">
    <property type="entry name" value="PROTEIN KINASE DOMAIN-CONTAINING PROTEIN"/>
    <property type="match status" value="1"/>
</dbReference>
<organism evidence="2 3">
    <name type="scientific">Antrodiella citrinella</name>
    <dbReference type="NCBI Taxonomy" id="2447956"/>
    <lineage>
        <taxon>Eukaryota</taxon>
        <taxon>Fungi</taxon>
        <taxon>Dikarya</taxon>
        <taxon>Basidiomycota</taxon>
        <taxon>Agaricomycotina</taxon>
        <taxon>Agaricomycetes</taxon>
        <taxon>Polyporales</taxon>
        <taxon>Steccherinaceae</taxon>
        <taxon>Antrodiella</taxon>
    </lineage>
</organism>
<evidence type="ECO:0000259" key="1">
    <source>
        <dbReference type="PROSITE" id="PS50011"/>
    </source>
</evidence>
<protein>
    <recommendedName>
        <fullName evidence="1">Protein kinase domain-containing protein</fullName>
    </recommendedName>
</protein>
<sequence>MAESENIELMQSGSQPPSQANVNILALIDSAISKDPMAVPDISRFDQEEIAISALDVLWDLLGPSEDEVKGINSHRPLPTRALRSLASALAEKYDIIPQAFFLPGVRCHERASRGAGAFTDVYVGQCDGHGRVALKRLRVDMKGRQAHELRVLRQFYHESLMWRKLNHEYVLPFLGVSNDAFGFAACMVIPWMEKGTIRQYVGLLRQDGKLSGKQFVTSINKWLYQTILGLAYLHNEGLVHGDLHGGNILIDDSDNARLTDFSLNTIATKVAEYYYSSKYSAATYQYQAPELHDPQQFGMDNVTPMATTATDIYSFGCVCVELYGQQAPFSGAAYFKVAKDVLDGKRPPRPSTPDEQPMSDSMWKLTRRCWAQNVSDRPSAKKVAKDLEMIVSGKWSISLPNALTGTTATEIPGTPRSMGSWSKIPRILSR</sequence>
<dbReference type="GO" id="GO:0004674">
    <property type="term" value="F:protein serine/threonine kinase activity"/>
    <property type="evidence" value="ECO:0007669"/>
    <property type="project" value="TreeGrafter"/>
</dbReference>
<dbReference type="EMBL" id="SGPM01000136">
    <property type="protein sequence ID" value="THH29184.1"/>
    <property type="molecule type" value="Genomic_DNA"/>
</dbReference>
<comment type="caution">
    <text evidence="2">The sequence shown here is derived from an EMBL/GenBank/DDBJ whole genome shotgun (WGS) entry which is preliminary data.</text>
</comment>
<accession>A0A4S4MSM2</accession>
<reference evidence="2 3" key="1">
    <citation type="submission" date="2019-02" db="EMBL/GenBank/DDBJ databases">
        <title>Genome sequencing of the rare red list fungi Antrodiella citrinella (Flaviporus citrinellus).</title>
        <authorList>
            <person name="Buettner E."/>
            <person name="Kellner H."/>
        </authorList>
    </citation>
    <scope>NUCLEOTIDE SEQUENCE [LARGE SCALE GENOMIC DNA]</scope>
    <source>
        <strain evidence="2 3">DSM 108506</strain>
    </source>
</reference>
<evidence type="ECO:0000313" key="3">
    <source>
        <dbReference type="Proteomes" id="UP000308730"/>
    </source>
</evidence>
<evidence type="ECO:0000313" key="2">
    <source>
        <dbReference type="EMBL" id="THH29184.1"/>
    </source>
</evidence>
<keyword evidence="3" id="KW-1185">Reference proteome</keyword>
<feature type="domain" description="Protein kinase" evidence="1">
    <location>
        <begin position="108"/>
        <end position="391"/>
    </location>
</feature>
<dbReference type="GO" id="GO:0005524">
    <property type="term" value="F:ATP binding"/>
    <property type="evidence" value="ECO:0007669"/>
    <property type="project" value="InterPro"/>
</dbReference>
<dbReference type="Gene3D" id="1.10.510.10">
    <property type="entry name" value="Transferase(Phosphotransferase) domain 1"/>
    <property type="match status" value="1"/>
</dbReference>
<name>A0A4S4MSM2_9APHY</name>
<dbReference type="InterPro" id="IPR001245">
    <property type="entry name" value="Ser-Thr/Tyr_kinase_cat_dom"/>
</dbReference>
<dbReference type="Pfam" id="PF07714">
    <property type="entry name" value="PK_Tyr_Ser-Thr"/>
    <property type="match status" value="1"/>
</dbReference>
<dbReference type="PANTHER" id="PTHR44329">
    <property type="entry name" value="SERINE/THREONINE-PROTEIN KINASE TNNI3K-RELATED"/>
    <property type="match status" value="1"/>
</dbReference>
<dbReference type="InterPro" id="IPR000719">
    <property type="entry name" value="Prot_kinase_dom"/>
</dbReference>
<dbReference type="SUPFAM" id="SSF56112">
    <property type="entry name" value="Protein kinase-like (PK-like)"/>
    <property type="match status" value="1"/>
</dbReference>
<proteinExistence type="predicted"/>
<dbReference type="OrthoDB" id="2791079at2759"/>